<evidence type="ECO:0000313" key="12">
    <source>
        <dbReference type="EMBL" id="QCI17748.1"/>
    </source>
</evidence>
<dbReference type="GO" id="GO:0009360">
    <property type="term" value="C:DNA polymerase III complex"/>
    <property type="evidence" value="ECO:0007669"/>
    <property type="project" value="InterPro"/>
</dbReference>
<dbReference type="GO" id="GO:0006261">
    <property type="term" value="P:DNA-templated DNA replication"/>
    <property type="evidence" value="ECO:0007669"/>
    <property type="project" value="TreeGrafter"/>
</dbReference>
<dbReference type="Gene3D" id="3.40.50.300">
    <property type="entry name" value="P-loop containing nucleotide triphosphate hydrolases"/>
    <property type="match status" value="1"/>
</dbReference>
<evidence type="ECO:0000256" key="3">
    <source>
        <dbReference type="ARBA" id="ARBA00022679"/>
    </source>
</evidence>
<dbReference type="OrthoDB" id="9811073at2"/>
<evidence type="ECO:0000256" key="6">
    <source>
        <dbReference type="ARBA" id="ARBA00022932"/>
    </source>
</evidence>
<evidence type="ECO:0000256" key="1">
    <source>
        <dbReference type="ARBA" id="ARBA00012417"/>
    </source>
</evidence>
<sequence length="329" mass="38792">MKLYPWLIKPYNNIIQQYQKNKAHHAILIKTQKGIGASLLIWFISKWLLCRKPIGTNSCNECYGCKLISSNNHPDWHNFITKKNSTFSVEDVRQINKKIFKCAQQGGSKIVFLSDTEKLTESAINALLKTLEEPPQKTWFFLINYKNLNSHFTLNSRCIIYKLFAPTEKESLNWLKKETKKENKLYLTALRINQGSPVSAKKFMNSEAWIDRINFYKNLYDAFKNKNLLKILNSLKEKNSIVKIDSICFLLLDAIKFNFNEKKNLTNFDQMELIQFLSYNYKNLVLDISIRTWMHCKHRLLNISGINYELLLLEQLLRWEKILDFVSDN</sequence>
<dbReference type="Pfam" id="PF09115">
    <property type="entry name" value="DNApol3-delta_C"/>
    <property type="match status" value="1"/>
</dbReference>
<dbReference type="GO" id="GO:0003887">
    <property type="term" value="F:DNA-directed DNA polymerase activity"/>
    <property type="evidence" value="ECO:0007669"/>
    <property type="project" value="UniProtKB-KW"/>
</dbReference>
<dbReference type="SUPFAM" id="SSF48019">
    <property type="entry name" value="post-AAA+ oligomerization domain-like"/>
    <property type="match status" value="1"/>
</dbReference>
<dbReference type="Pfam" id="PF21500">
    <property type="entry name" value="HolB_lid"/>
    <property type="match status" value="1"/>
</dbReference>
<dbReference type="AlphaFoldDB" id="A0A4D6XSH1"/>
<comment type="catalytic activity">
    <reaction evidence="9">
        <text>DNA(n) + a 2'-deoxyribonucleoside 5'-triphosphate = DNA(n+1) + diphosphate</text>
        <dbReference type="Rhea" id="RHEA:22508"/>
        <dbReference type="Rhea" id="RHEA-COMP:17339"/>
        <dbReference type="Rhea" id="RHEA-COMP:17340"/>
        <dbReference type="ChEBI" id="CHEBI:33019"/>
        <dbReference type="ChEBI" id="CHEBI:61560"/>
        <dbReference type="ChEBI" id="CHEBI:173112"/>
        <dbReference type="EC" id="2.7.7.7"/>
    </reaction>
</comment>
<dbReference type="Pfam" id="PF13177">
    <property type="entry name" value="DNA_pol3_delta2"/>
    <property type="match status" value="1"/>
</dbReference>
<keyword evidence="3" id="KW-0808">Transferase</keyword>
<dbReference type="PANTHER" id="PTHR11669">
    <property type="entry name" value="REPLICATION FACTOR C / DNA POLYMERASE III GAMMA-TAU SUBUNIT"/>
    <property type="match status" value="1"/>
</dbReference>
<evidence type="ECO:0000256" key="2">
    <source>
        <dbReference type="ARBA" id="ARBA00014363"/>
    </source>
</evidence>
<organism evidence="12 13">
    <name type="scientific">Buchnera aphidicola</name>
    <name type="common">Acyrthosiphon lactucae</name>
    <dbReference type="NCBI Taxonomy" id="1241832"/>
    <lineage>
        <taxon>Bacteria</taxon>
        <taxon>Pseudomonadati</taxon>
        <taxon>Pseudomonadota</taxon>
        <taxon>Gammaproteobacteria</taxon>
        <taxon>Enterobacterales</taxon>
        <taxon>Erwiniaceae</taxon>
        <taxon>Buchnera</taxon>
    </lineage>
</organism>
<evidence type="ECO:0000256" key="9">
    <source>
        <dbReference type="ARBA" id="ARBA00049244"/>
    </source>
</evidence>
<protein>
    <recommendedName>
        <fullName evidence="2">DNA polymerase III subunit delta'</fullName>
        <ecNumber evidence="1">2.7.7.7</ecNumber>
    </recommendedName>
</protein>
<dbReference type="InterPro" id="IPR048731">
    <property type="entry name" value="HolB_lid-gammaproteobact"/>
</dbReference>
<dbReference type="InterPro" id="IPR027417">
    <property type="entry name" value="P-loop_NTPase"/>
</dbReference>
<evidence type="ECO:0000259" key="10">
    <source>
        <dbReference type="Pfam" id="PF09115"/>
    </source>
</evidence>
<dbReference type="InterPro" id="IPR050238">
    <property type="entry name" value="DNA_Rep/Repair_Clamp_Loader"/>
</dbReference>
<dbReference type="PANTHER" id="PTHR11669:SF8">
    <property type="entry name" value="DNA POLYMERASE III SUBUNIT DELTA"/>
    <property type="match status" value="1"/>
</dbReference>
<evidence type="ECO:0000256" key="7">
    <source>
        <dbReference type="ARBA" id="ARBA00026073"/>
    </source>
</evidence>
<keyword evidence="6" id="KW-0239">DNA-directed DNA polymerase</keyword>
<comment type="function">
    <text evidence="8">DNA polymerase III is a complex, multichain enzyme responsible for most of the replicative synthesis in bacteria. This DNA polymerase also exhibits 3' to 5' exonuclease activity.</text>
</comment>
<dbReference type="GO" id="GO:0003677">
    <property type="term" value="F:DNA binding"/>
    <property type="evidence" value="ECO:0007669"/>
    <property type="project" value="InterPro"/>
</dbReference>
<keyword evidence="5" id="KW-0235">DNA replication</keyword>
<feature type="domain" description="DNA polymerase III delta subunit C-terminal" evidence="10">
    <location>
        <begin position="207"/>
        <end position="320"/>
    </location>
</feature>
<dbReference type="EMBL" id="CP034891">
    <property type="protein sequence ID" value="QCI17748.1"/>
    <property type="molecule type" value="Genomic_DNA"/>
</dbReference>
<name>A0A4D6XSH1_9GAMM</name>
<keyword evidence="4" id="KW-0548">Nucleotidyltransferase</keyword>
<dbReference type="EC" id="2.7.7.7" evidence="1"/>
<comment type="subunit">
    <text evidence="7">DNA polymerase III contains a core (composed of alpha, epsilon and theta chains) that associates with a tau subunit. This core dimerizes to form the POLIII' complex. PolIII' associates with the gamma complex (composed of gamma, delta, delta', psi and chi chains) and with the beta chain to form the complete DNA polymerase III complex.</text>
</comment>
<dbReference type="InterPro" id="IPR015199">
    <property type="entry name" value="DNA_pol_III_delta_C"/>
</dbReference>
<evidence type="ECO:0000256" key="5">
    <source>
        <dbReference type="ARBA" id="ARBA00022705"/>
    </source>
</evidence>
<dbReference type="Proteomes" id="UP000298660">
    <property type="component" value="Chromosome"/>
</dbReference>
<reference evidence="12 13" key="1">
    <citation type="submission" date="2018-12" db="EMBL/GenBank/DDBJ databases">
        <authorList>
            <person name="Chong R.A."/>
        </authorList>
    </citation>
    <scope>NUCLEOTIDE SEQUENCE [LARGE SCALE GENOMIC DNA]</scope>
    <source>
        <strain evidence="12 13">Ala</strain>
    </source>
</reference>
<proteinExistence type="predicted"/>
<dbReference type="Gene3D" id="1.20.272.10">
    <property type="match status" value="1"/>
</dbReference>
<accession>A0A4D6XSH1</accession>
<dbReference type="InterPro" id="IPR008921">
    <property type="entry name" value="DNA_pol3_clamp-load_cplx_C"/>
</dbReference>
<dbReference type="RefSeq" id="WP_158339534.1">
    <property type="nucleotide sequence ID" value="NZ_CP034891.1"/>
</dbReference>
<evidence type="ECO:0000256" key="4">
    <source>
        <dbReference type="ARBA" id="ARBA00022695"/>
    </source>
</evidence>
<gene>
    <name evidence="12" type="ORF">D9V61_01805</name>
</gene>
<evidence type="ECO:0000313" key="13">
    <source>
        <dbReference type="Proteomes" id="UP000298660"/>
    </source>
</evidence>
<feature type="domain" description="DNA polymerase III subunit delta' AAA+ ATPase lid" evidence="11">
    <location>
        <begin position="166"/>
        <end position="203"/>
    </location>
</feature>
<evidence type="ECO:0000259" key="11">
    <source>
        <dbReference type="Pfam" id="PF21500"/>
    </source>
</evidence>
<evidence type="ECO:0000256" key="8">
    <source>
        <dbReference type="ARBA" id="ARBA00037724"/>
    </source>
</evidence>
<dbReference type="SUPFAM" id="SSF52540">
    <property type="entry name" value="P-loop containing nucleoside triphosphate hydrolases"/>
    <property type="match status" value="1"/>
</dbReference>
<reference evidence="12 13" key="2">
    <citation type="submission" date="2019-05" db="EMBL/GenBank/DDBJ databases">
        <title>Genome evolution of the obligate endosymbiont Buchnera aphidicola.</title>
        <authorList>
            <person name="Moran N.A."/>
        </authorList>
    </citation>
    <scope>NUCLEOTIDE SEQUENCE [LARGE SCALE GENOMIC DNA]</scope>
    <source>
        <strain evidence="12 13">Ala</strain>
    </source>
</reference>